<dbReference type="EMBL" id="FPHI01000024">
    <property type="protein sequence ID" value="SFV63449.1"/>
    <property type="molecule type" value="Genomic_DNA"/>
</dbReference>
<dbReference type="InterPro" id="IPR014567">
    <property type="entry name" value="UCP031900"/>
</dbReference>
<dbReference type="InterPro" id="IPR027372">
    <property type="entry name" value="Phytase-like_dom"/>
</dbReference>
<sequence length="316" mass="36870">MRYFFLYCIATLFIYAGVFATDILPSPQFKRFMGIKILDQKQLSFSNIKGVVFSELSDVTYDTKTQTLYFVSDKGLLYLFNAHFSNKIDKLNPLDAVKLKTKKGKRLKKWKRDSEGLTLDGHHRLLISFEGNAQIAWFHKNSSNMGKRIRNYSLPKRLRDVKNYRSPNKSLESLAWHPHYGVLTAAEWPLKKDYKKKQTIYALSGKKWHFKAEPEGRSGISAIEVMDDGNVLVLERSYTGLFEPFIVTLKKVYLNQCKRGWCKTKILLKMNNHKGWQIDNFEGLAKVGKNRYIMVSDDNDNFFQRTLLVYFEVIDE</sequence>
<accession>A0A1W1CCD7</accession>
<gene>
    <name evidence="2" type="ORF">MNB_SV-3-479</name>
</gene>
<evidence type="ECO:0000313" key="2">
    <source>
        <dbReference type="EMBL" id="SFV63449.1"/>
    </source>
</evidence>
<dbReference type="AlphaFoldDB" id="A0A1W1CCD7"/>
<feature type="domain" description="Phytase-like" evidence="1">
    <location>
        <begin position="53"/>
        <end position="299"/>
    </location>
</feature>
<dbReference type="Pfam" id="PF13449">
    <property type="entry name" value="Phytase-like"/>
    <property type="match status" value="1"/>
</dbReference>
<reference evidence="2" key="1">
    <citation type="submission" date="2016-10" db="EMBL/GenBank/DDBJ databases">
        <authorList>
            <person name="de Groot N.N."/>
        </authorList>
    </citation>
    <scope>NUCLEOTIDE SEQUENCE</scope>
</reference>
<organism evidence="2">
    <name type="scientific">hydrothermal vent metagenome</name>
    <dbReference type="NCBI Taxonomy" id="652676"/>
    <lineage>
        <taxon>unclassified sequences</taxon>
        <taxon>metagenomes</taxon>
        <taxon>ecological metagenomes</taxon>
    </lineage>
</organism>
<dbReference type="PIRSF" id="PIRSF031900">
    <property type="entry name" value="UCP031900"/>
    <property type="match status" value="1"/>
</dbReference>
<proteinExistence type="predicted"/>
<name>A0A1W1CCD7_9ZZZZ</name>
<dbReference type="SUPFAM" id="SSF101898">
    <property type="entry name" value="NHL repeat"/>
    <property type="match status" value="1"/>
</dbReference>
<evidence type="ECO:0000259" key="1">
    <source>
        <dbReference type="Pfam" id="PF13449"/>
    </source>
</evidence>
<protein>
    <submittedName>
        <fullName evidence="2">Bll0177 protein</fullName>
    </submittedName>
</protein>